<dbReference type="GO" id="GO:0005737">
    <property type="term" value="C:cytoplasm"/>
    <property type="evidence" value="ECO:0007669"/>
    <property type="project" value="TreeGrafter"/>
</dbReference>
<reference evidence="9 10" key="1">
    <citation type="submission" date="2019-11" db="EMBL/GenBank/DDBJ databases">
        <authorList>
            <person name="Cho J.-C."/>
        </authorList>
    </citation>
    <scope>NUCLEOTIDE SEQUENCE [LARGE SCALE GENOMIC DNA]</scope>
    <source>
        <strain evidence="8 9">JH1073</strain>
        <strain evidence="7 10">JH702</strain>
    </source>
</reference>
<evidence type="ECO:0000313" key="8">
    <source>
        <dbReference type="EMBL" id="WFG39436.1"/>
    </source>
</evidence>
<evidence type="ECO:0000259" key="5">
    <source>
        <dbReference type="Pfam" id="PF02558"/>
    </source>
</evidence>
<name>A0AAJ5ZIP1_9CHLR</name>
<dbReference type="EC" id="1.1.1.169" evidence="4"/>
<keyword evidence="3 4" id="KW-0560">Oxidoreductase</keyword>
<dbReference type="PANTHER" id="PTHR21708:SF26">
    <property type="entry name" value="2-DEHYDROPANTOATE 2-REDUCTASE"/>
    <property type="match status" value="1"/>
</dbReference>
<sequence>MNLLSNDTYRVAVVGAGGTGAYYGGALARAGADVTMIARGPHLEAINKNGLQLNSVLLGDFQVECTATDDMASIERVDLVIFAVKSWGTDAAIKAMASGDMVGEGTLIISMQNGIDSEPQLSAAFGPEHVLGCTATVSALIAEPGVVNQAGGPGSLVIGEMDGGPSDRVTSLVERCLTAGLAAEANDNIEMALWMKFTFICALSGMTALTRKPIGEIFAQETTTEMYRQVLSEVAAVARAKGVGISEELVDSTLKTTQGREPFIIGSMGHDLIAGNPIEIGLLNARVVEMGKELGIDTPANFAIEAALRPHEGGAG</sequence>
<proteinExistence type="inferred from homology"/>
<reference evidence="9" key="3">
    <citation type="submission" date="2023-06" db="EMBL/GenBank/DDBJ databases">
        <title>Pangenomics reveal diversification of enzyme families and niche specialization in globally abundant SAR202 bacteria.</title>
        <authorList>
            <person name="Saw J.H.W."/>
        </authorList>
    </citation>
    <scope>NUCLEOTIDE SEQUENCE [LARGE SCALE GENOMIC DNA]</scope>
    <source>
        <strain evidence="9">JH1073</strain>
    </source>
</reference>
<dbReference type="AlphaFoldDB" id="A0AAJ5ZIP1"/>
<feature type="domain" description="Ketopantoate reductase N-terminal" evidence="5">
    <location>
        <begin position="11"/>
        <end position="162"/>
    </location>
</feature>
<dbReference type="InterPro" id="IPR013752">
    <property type="entry name" value="KPA_reductase"/>
</dbReference>
<dbReference type="InterPro" id="IPR013332">
    <property type="entry name" value="KPR_N"/>
</dbReference>
<dbReference type="Pfam" id="PF08546">
    <property type="entry name" value="ApbA_C"/>
    <property type="match status" value="1"/>
</dbReference>
<dbReference type="InterPro" id="IPR051402">
    <property type="entry name" value="KPR-Related"/>
</dbReference>
<dbReference type="Gene3D" id="1.10.1040.10">
    <property type="entry name" value="N-(1-d-carboxylethyl)-l-norvaline Dehydrogenase, domain 2"/>
    <property type="match status" value="1"/>
</dbReference>
<dbReference type="Proteomes" id="UP001321249">
    <property type="component" value="Unassembled WGS sequence"/>
</dbReference>
<dbReference type="Gene3D" id="3.40.50.720">
    <property type="entry name" value="NAD(P)-binding Rossmann-like Domain"/>
    <property type="match status" value="1"/>
</dbReference>
<evidence type="ECO:0000256" key="2">
    <source>
        <dbReference type="ARBA" id="ARBA00022857"/>
    </source>
</evidence>
<evidence type="ECO:0000313" key="10">
    <source>
        <dbReference type="Proteomes" id="UP001321249"/>
    </source>
</evidence>
<evidence type="ECO:0000259" key="6">
    <source>
        <dbReference type="Pfam" id="PF08546"/>
    </source>
</evidence>
<comment type="pathway">
    <text evidence="4">Cofactor biosynthesis; (R)-pantothenate biosynthesis; (R)-pantoate from 3-methyl-2-oxobutanoate: step 2/2.</text>
</comment>
<dbReference type="InterPro" id="IPR008927">
    <property type="entry name" value="6-PGluconate_DH-like_C_sf"/>
</dbReference>
<dbReference type="Pfam" id="PF02558">
    <property type="entry name" value="ApbA"/>
    <property type="match status" value="1"/>
</dbReference>
<dbReference type="EMBL" id="WMBE01000001">
    <property type="protein sequence ID" value="MDG0865831.1"/>
    <property type="molecule type" value="Genomic_DNA"/>
</dbReference>
<comment type="similarity">
    <text evidence="1 4">Belongs to the ketopantoate reductase family.</text>
</comment>
<protein>
    <recommendedName>
        <fullName evidence="4">2-dehydropantoate 2-reductase</fullName>
        <ecNumber evidence="4">1.1.1.169</ecNumber>
    </recommendedName>
    <alternativeName>
        <fullName evidence="4">Ketopantoate reductase</fullName>
    </alternativeName>
</protein>
<feature type="domain" description="Ketopantoate reductase C-terminal" evidence="6">
    <location>
        <begin position="188"/>
        <end position="310"/>
    </location>
</feature>
<evidence type="ECO:0000256" key="1">
    <source>
        <dbReference type="ARBA" id="ARBA00007870"/>
    </source>
</evidence>
<accession>A0AAJ5ZIP1</accession>
<dbReference type="EMBL" id="CP046147">
    <property type="protein sequence ID" value="WFG39436.1"/>
    <property type="molecule type" value="Genomic_DNA"/>
</dbReference>
<dbReference type="GO" id="GO:0015940">
    <property type="term" value="P:pantothenate biosynthetic process"/>
    <property type="evidence" value="ECO:0007669"/>
    <property type="project" value="UniProtKB-KW"/>
</dbReference>
<evidence type="ECO:0000256" key="3">
    <source>
        <dbReference type="ARBA" id="ARBA00023002"/>
    </source>
</evidence>
<dbReference type="SUPFAM" id="SSF48179">
    <property type="entry name" value="6-phosphogluconate dehydrogenase C-terminal domain-like"/>
    <property type="match status" value="1"/>
</dbReference>
<comment type="catalytic activity">
    <reaction evidence="4">
        <text>(R)-pantoate + NADP(+) = 2-dehydropantoate + NADPH + H(+)</text>
        <dbReference type="Rhea" id="RHEA:16233"/>
        <dbReference type="ChEBI" id="CHEBI:11561"/>
        <dbReference type="ChEBI" id="CHEBI:15378"/>
        <dbReference type="ChEBI" id="CHEBI:15980"/>
        <dbReference type="ChEBI" id="CHEBI:57783"/>
        <dbReference type="ChEBI" id="CHEBI:58349"/>
        <dbReference type="EC" id="1.1.1.169"/>
    </reaction>
</comment>
<comment type="function">
    <text evidence="4">Catalyzes the NADPH-dependent reduction of ketopantoate into pantoic acid.</text>
</comment>
<dbReference type="FunFam" id="3.40.50.720:FF:000307">
    <property type="entry name" value="2-dehydropantoate 2-reductase"/>
    <property type="match status" value="1"/>
</dbReference>
<keyword evidence="4" id="KW-0566">Pantothenate biosynthesis</keyword>
<dbReference type="NCBIfam" id="TIGR00745">
    <property type="entry name" value="apbA_panE"/>
    <property type="match status" value="1"/>
</dbReference>
<dbReference type="Proteomes" id="UP001219901">
    <property type="component" value="Chromosome"/>
</dbReference>
<evidence type="ECO:0000256" key="4">
    <source>
        <dbReference type="RuleBase" id="RU362068"/>
    </source>
</evidence>
<keyword evidence="2 4" id="KW-0521">NADP</keyword>
<keyword evidence="9" id="KW-1185">Reference proteome</keyword>
<dbReference type="GO" id="GO:0008677">
    <property type="term" value="F:2-dehydropantoate 2-reductase activity"/>
    <property type="evidence" value="ECO:0007669"/>
    <property type="project" value="UniProtKB-EC"/>
</dbReference>
<gene>
    <name evidence="7" type="ORF">GKO46_01930</name>
    <name evidence="8" type="ORF">GKO48_07330</name>
</gene>
<dbReference type="SUPFAM" id="SSF51735">
    <property type="entry name" value="NAD(P)-binding Rossmann-fold domains"/>
    <property type="match status" value="1"/>
</dbReference>
<evidence type="ECO:0000313" key="9">
    <source>
        <dbReference type="Proteomes" id="UP001219901"/>
    </source>
</evidence>
<evidence type="ECO:0000313" key="7">
    <source>
        <dbReference type="EMBL" id="MDG0865831.1"/>
    </source>
</evidence>
<dbReference type="InterPro" id="IPR003710">
    <property type="entry name" value="ApbA"/>
</dbReference>
<dbReference type="FunFam" id="1.10.1040.10:FF:000017">
    <property type="entry name" value="2-dehydropantoate 2-reductase"/>
    <property type="match status" value="1"/>
</dbReference>
<dbReference type="PANTHER" id="PTHR21708">
    <property type="entry name" value="PROBABLE 2-DEHYDROPANTOATE 2-REDUCTASE"/>
    <property type="match status" value="1"/>
</dbReference>
<organism evidence="8 9">
    <name type="scientific">Candidatus Lucifugimonas marina</name>
    <dbReference type="NCBI Taxonomy" id="3038979"/>
    <lineage>
        <taxon>Bacteria</taxon>
        <taxon>Bacillati</taxon>
        <taxon>Chloroflexota</taxon>
        <taxon>Dehalococcoidia</taxon>
        <taxon>SAR202 cluster</taxon>
        <taxon>Candidatus Lucifugimonadales</taxon>
        <taxon>Candidatus Lucifugimonadaceae</taxon>
        <taxon>Candidatus Lucifugimonas</taxon>
    </lineage>
</organism>
<dbReference type="InterPro" id="IPR013328">
    <property type="entry name" value="6PGD_dom2"/>
</dbReference>
<reference evidence="8" key="2">
    <citation type="journal article" date="2023" name="Nat. Commun.">
        <title>Cultivation of marine bacteria of the SAR202 clade.</title>
        <authorList>
            <person name="Lim Y."/>
            <person name="Seo J.H."/>
            <person name="Giovannoni S.J."/>
            <person name="Kang I."/>
            <person name="Cho J.C."/>
        </authorList>
    </citation>
    <scope>NUCLEOTIDE SEQUENCE</scope>
    <source>
        <strain evidence="8">JH1073</strain>
    </source>
</reference>
<dbReference type="InterPro" id="IPR036291">
    <property type="entry name" value="NAD(P)-bd_dom_sf"/>
</dbReference>